<feature type="compositionally biased region" description="Polar residues" evidence="1">
    <location>
        <begin position="108"/>
        <end position="120"/>
    </location>
</feature>
<keyword evidence="2" id="KW-1185">Reference proteome</keyword>
<evidence type="ECO:0000256" key="1">
    <source>
        <dbReference type="SAM" id="MobiDB-lite"/>
    </source>
</evidence>
<evidence type="ECO:0000313" key="3">
    <source>
        <dbReference type="WBParaSite" id="PEQ_0000766001-mRNA-1"/>
    </source>
</evidence>
<sequence>MMNTASGINSYGAAGGAMIAENGDAPMGMNIHPMNIYEQTSSQNQQPCLQNEIPPAVPTCLTRSETSTLMPVIHLQAPSPKKGESDIEIPKGGGDIIEQQDTQDNETMDTSQKSTSTNEADNSRETEAMHYETSESHAIEANRSTLEDEETAAADNSAQTEEAGGVELELERTDDLPETAVESSSGETTRDGKDTATSSVVGNVEEEDEDEEEDETKSSAEVGTEATPSRESTLPLEESRNSHAEMTSKRRAKPPRRALPKKRRRDEEEVSDEPADDDFVPEPAKR</sequence>
<proteinExistence type="predicted"/>
<dbReference type="Proteomes" id="UP000887564">
    <property type="component" value="Unplaced"/>
</dbReference>
<feature type="compositionally biased region" description="Basic and acidic residues" evidence="1">
    <location>
        <begin position="237"/>
        <end position="248"/>
    </location>
</feature>
<accession>A0A914S027</accession>
<feature type="region of interest" description="Disordered" evidence="1">
    <location>
        <begin position="75"/>
        <end position="286"/>
    </location>
</feature>
<feature type="compositionally biased region" description="Basic and acidic residues" evidence="1">
    <location>
        <begin position="121"/>
        <end position="140"/>
    </location>
</feature>
<dbReference type="AlphaFoldDB" id="A0A914S027"/>
<organism evidence="2 3">
    <name type="scientific">Parascaris equorum</name>
    <name type="common">Equine roundworm</name>
    <dbReference type="NCBI Taxonomy" id="6256"/>
    <lineage>
        <taxon>Eukaryota</taxon>
        <taxon>Metazoa</taxon>
        <taxon>Ecdysozoa</taxon>
        <taxon>Nematoda</taxon>
        <taxon>Chromadorea</taxon>
        <taxon>Rhabditida</taxon>
        <taxon>Spirurina</taxon>
        <taxon>Ascaridomorpha</taxon>
        <taxon>Ascaridoidea</taxon>
        <taxon>Ascarididae</taxon>
        <taxon>Parascaris</taxon>
    </lineage>
</organism>
<name>A0A914S027_PAREQ</name>
<feature type="compositionally biased region" description="Acidic residues" evidence="1">
    <location>
        <begin position="268"/>
        <end position="280"/>
    </location>
</feature>
<reference evidence="3" key="1">
    <citation type="submission" date="2022-11" db="UniProtKB">
        <authorList>
            <consortium name="WormBaseParasite"/>
        </authorList>
    </citation>
    <scope>IDENTIFICATION</scope>
</reference>
<feature type="compositionally biased region" description="Acidic residues" evidence="1">
    <location>
        <begin position="204"/>
        <end position="215"/>
    </location>
</feature>
<feature type="compositionally biased region" description="Basic residues" evidence="1">
    <location>
        <begin position="249"/>
        <end position="264"/>
    </location>
</feature>
<dbReference type="WBParaSite" id="PEQ_0000766001-mRNA-1">
    <property type="protein sequence ID" value="PEQ_0000766001-mRNA-1"/>
    <property type="gene ID" value="PEQ_0000766001"/>
</dbReference>
<protein>
    <submittedName>
        <fullName evidence="3">Uncharacterized protein</fullName>
    </submittedName>
</protein>
<evidence type="ECO:0000313" key="2">
    <source>
        <dbReference type="Proteomes" id="UP000887564"/>
    </source>
</evidence>